<protein>
    <recommendedName>
        <fullName evidence="1">DUF4123 domain-containing protein</fullName>
    </recommendedName>
</protein>
<organism evidence="2 3">
    <name type="scientific">Providencia rettgeri</name>
    <dbReference type="NCBI Taxonomy" id="587"/>
    <lineage>
        <taxon>Bacteria</taxon>
        <taxon>Pseudomonadati</taxon>
        <taxon>Pseudomonadota</taxon>
        <taxon>Gammaproteobacteria</taxon>
        <taxon>Enterobacterales</taxon>
        <taxon>Morganellaceae</taxon>
        <taxon>Providencia</taxon>
    </lineage>
</organism>
<dbReference type="InterPro" id="IPR025391">
    <property type="entry name" value="DUF4123"/>
</dbReference>
<gene>
    <name evidence="2" type="ORF">CHI95_23910</name>
</gene>
<dbReference type="Proteomes" id="UP000216001">
    <property type="component" value="Unassembled WGS sequence"/>
</dbReference>
<reference evidence="2 3" key="1">
    <citation type="submission" date="2017-07" db="EMBL/GenBank/DDBJ databases">
        <title>blaIMP-27 on transferable plasmids in Proteus mirabilis and Providencia rettgeri.</title>
        <authorList>
            <person name="Potter R."/>
        </authorList>
    </citation>
    <scope>NUCLEOTIDE SEQUENCE [LARGE SCALE GENOMIC DNA]</scope>
    <source>
        <strain evidence="2 3">PR1</strain>
    </source>
</reference>
<name>A0A264VL52_PRORE</name>
<evidence type="ECO:0000313" key="2">
    <source>
        <dbReference type="EMBL" id="OZS72050.1"/>
    </source>
</evidence>
<dbReference type="AlphaFoldDB" id="A0A264VL52"/>
<proteinExistence type="predicted"/>
<comment type="caution">
    <text evidence="2">The sequence shown here is derived from an EMBL/GenBank/DDBJ whole genome shotgun (WGS) entry which is preliminary data.</text>
</comment>
<accession>A0A264VL52</accession>
<dbReference type="Pfam" id="PF13503">
    <property type="entry name" value="DUF4123"/>
    <property type="match status" value="1"/>
</dbReference>
<dbReference type="RefSeq" id="WP_094963205.1">
    <property type="nucleotide sequence ID" value="NZ_NOWC01000048.1"/>
</dbReference>
<evidence type="ECO:0000313" key="3">
    <source>
        <dbReference type="Proteomes" id="UP000216001"/>
    </source>
</evidence>
<dbReference type="EMBL" id="NOWC01000048">
    <property type="protein sequence ID" value="OZS72050.1"/>
    <property type="molecule type" value="Genomic_DNA"/>
</dbReference>
<sequence length="409" mass="47031">MLWSPNTIYKGYWVAQCRYTRNNEQFNGIMTVAGANQSQAIERMRQYFTAHSGQYTFADYEILTPLVTYIEQSSKLALPLVRQVREQHDANVLAVLVDERNLTHPRPSEKGDIHYAKGQPVFSDGVHLYAVIDSSEYHRQTGQYLVPMLHGSQLPWQSLYQGETQDSLEDQAPYLIHLLPNRAGEVFLEHCSSLSNKGTLGMFIHSLKSFTDIHRQLRKMTYLHNKPLNSWNFFRFYDVSHFMPFIESLTHGQLLNVVSGVKAFYGYSANYPDGVKITFHSDYLYDTRPREPLFINEKLYRHYAALTLVQTLNKAKQLIAQCPPLSTSNELSGSADLEAFCLRIMNQAFLSDISQTQALLYYVLARHACTQNETLWQSATEQAKPYEANAVTFNYHRYRYCLSSQGVTP</sequence>
<feature type="domain" description="DUF4123" evidence="1">
    <location>
        <begin position="128"/>
        <end position="253"/>
    </location>
</feature>
<evidence type="ECO:0000259" key="1">
    <source>
        <dbReference type="Pfam" id="PF13503"/>
    </source>
</evidence>